<evidence type="ECO:0000256" key="4">
    <source>
        <dbReference type="PROSITE-ProRule" id="PRU00221"/>
    </source>
</evidence>
<evidence type="ECO:0000259" key="6">
    <source>
        <dbReference type="Pfam" id="PF12894"/>
    </source>
</evidence>
<keyword evidence="1 4" id="KW-0853">WD repeat</keyword>
<dbReference type="Pfam" id="PF00400">
    <property type="entry name" value="WD40"/>
    <property type="match status" value="1"/>
</dbReference>
<evidence type="ECO:0000313" key="7">
    <source>
        <dbReference type="EMBL" id="CDO92783.1"/>
    </source>
</evidence>
<feature type="repeat" description="WD" evidence="4">
    <location>
        <begin position="107"/>
        <end position="140"/>
    </location>
</feature>
<proteinExistence type="inferred from homology"/>
<comment type="similarity">
    <text evidence="3">Belongs to the THOC3 family.</text>
</comment>
<dbReference type="SUPFAM" id="SSF50978">
    <property type="entry name" value="WD40 repeat-like"/>
    <property type="match status" value="1"/>
</dbReference>
<feature type="compositionally biased region" description="Basic and acidic residues" evidence="5">
    <location>
        <begin position="372"/>
        <end position="424"/>
    </location>
</feature>
<dbReference type="InterPro" id="IPR015943">
    <property type="entry name" value="WD40/YVTN_repeat-like_dom_sf"/>
</dbReference>
<dbReference type="SMART" id="SM00320">
    <property type="entry name" value="WD40"/>
    <property type="match status" value="2"/>
</dbReference>
<dbReference type="PROSITE" id="PS50082">
    <property type="entry name" value="WD_REPEATS_2"/>
    <property type="match status" value="1"/>
</dbReference>
<evidence type="ECO:0000313" key="8">
    <source>
        <dbReference type="Proteomes" id="UP000031516"/>
    </source>
</evidence>
<dbReference type="Pfam" id="PF12894">
    <property type="entry name" value="ANAPC4_WD40"/>
    <property type="match status" value="1"/>
</dbReference>
<comment type="caution">
    <text evidence="7">The sequence shown here is derived from an EMBL/GenBank/DDBJ whole genome shotgun (WGS) entry which is preliminary data.</text>
</comment>
<dbReference type="InterPro" id="IPR001680">
    <property type="entry name" value="WD40_rpt"/>
</dbReference>
<evidence type="ECO:0000256" key="3">
    <source>
        <dbReference type="ARBA" id="ARBA00046343"/>
    </source>
</evidence>
<evidence type="ECO:0000256" key="5">
    <source>
        <dbReference type="SAM" id="MobiDB-lite"/>
    </source>
</evidence>
<reference evidence="7 8" key="1">
    <citation type="submission" date="2014-03" db="EMBL/GenBank/DDBJ databases">
        <title>The genome of Kluyveromyces dobzhanskii.</title>
        <authorList>
            <person name="Nystedt B."/>
            <person name="Astrom S."/>
        </authorList>
    </citation>
    <scope>NUCLEOTIDE SEQUENCE [LARGE SCALE GENOMIC DNA]</scope>
    <source>
        <strain evidence="7 8">CBS 2104</strain>
    </source>
</reference>
<dbReference type="InterPro" id="IPR040132">
    <property type="entry name" value="Tex1/THOC3"/>
</dbReference>
<dbReference type="EMBL" id="CCBQ010000018">
    <property type="protein sequence ID" value="CDO92783.1"/>
    <property type="molecule type" value="Genomic_DNA"/>
</dbReference>
<dbReference type="PANTHER" id="PTHR22839:SF0">
    <property type="entry name" value="THO COMPLEX SUBUNIT 3"/>
    <property type="match status" value="1"/>
</dbReference>
<gene>
    <name evidence="7" type="ORF">KLDO_g1094</name>
</gene>
<organism evidence="7 8">
    <name type="scientific">Kluyveromyces dobzhanskii CBS 2104</name>
    <dbReference type="NCBI Taxonomy" id="1427455"/>
    <lineage>
        <taxon>Eukaryota</taxon>
        <taxon>Fungi</taxon>
        <taxon>Dikarya</taxon>
        <taxon>Ascomycota</taxon>
        <taxon>Saccharomycotina</taxon>
        <taxon>Saccharomycetes</taxon>
        <taxon>Saccharomycetales</taxon>
        <taxon>Saccharomycetaceae</taxon>
        <taxon>Kluyveromyces</taxon>
    </lineage>
</organism>
<dbReference type="Gene3D" id="2.130.10.10">
    <property type="entry name" value="YVTN repeat-like/Quinoprotein amine dehydrogenase"/>
    <property type="match status" value="2"/>
</dbReference>
<keyword evidence="2" id="KW-0677">Repeat</keyword>
<feature type="region of interest" description="Disordered" evidence="5">
    <location>
        <begin position="371"/>
        <end position="440"/>
    </location>
</feature>
<keyword evidence="8" id="KW-1185">Reference proteome</keyword>
<dbReference type="Proteomes" id="UP000031516">
    <property type="component" value="Unassembled WGS sequence"/>
</dbReference>
<dbReference type="InterPro" id="IPR036322">
    <property type="entry name" value="WD40_repeat_dom_sf"/>
</dbReference>
<sequence length="440" mass="49981">MSKFGYTNSKAFEISHLDEPGLQSYYSSLLESCCKDKQVLKDYHAAAVKDSRSTRTSLNEIVALDSHSASKCLAWSRIDGSLSVMRPPLTMDRSQDYVLVGSIKKDVHGEGKIVYSISWNPNELQFASVGNTPSVKIWNVVDDKLRVLKELKTNFKAKNFITEYDPSGKYLSVVTKANEIYVYNVESGYESFISYSPDDNSNDAVHSLCWSNDSRHIVVAYRSGFIRLFAAESETLKIVSERRNDMKTVISLTMDPLGRSLLVGTHNECSFYTLPDLMPMKKSIQLDNRITGIDTSFDGSIITIVSKETDSNDSFLNFYWYNDVSNLYSAVVKNSSRSTIKWSKSALIFYTTGALDKMTLVDLQSVKPKGKAAVDDIKRNDSAKKSSERSNRSQRDSIQRTNREKEPRQQIQRRDTERFNEKPFARSNNGPKFRKSSDRW</sequence>
<dbReference type="GO" id="GO:0006406">
    <property type="term" value="P:mRNA export from nucleus"/>
    <property type="evidence" value="ECO:0007669"/>
    <property type="project" value="InterPro"/>
</dbReference>
<dbReference type="InterPro" id="IPR024977">
    <property type="entry name" value="Apc4-like_WD40_dom"/>
</dbReference>
<name>A0A0A8L3I0_9SACH</name>
<dbReference type="AlphaFoldDB" id="A0A0A8L3I0"/>
<dbReference type="PANTHER" id="PTHR22839">
    <property type="entry name" value="THO COMPLEX SUBUNIT 3 THO3"/>
    <property type="match status" value="1"/>
</dbReference>
<evidence type="ECO:0000256" key="1">
    <source>
        <dbReference type="ARBA" id="ARBA00022574"/>
    </source>
</evidence>
<accession>A0A0A8L3I0</accession>
<dbReference type="OrthoDB" id="340259at2759"/>
<dbReference type="GO" id="GO:0000445">
    <property type="term" value="C:THO complex part of transcription export complex"/>
    <property type="evidence" value="ECO:0007669"/>
    <property type="project" value="TreeGrafter"/>
</dbReference>
<feature type="domain" description="Anaphase-promoting complex subunit 4-like WD40" evidence="6">
    <location>
        <begin position="197"/>
        <end position="237"/>
    </location>
</feature>
<protein>
    <submittedName>
        <fullName evidence="7">WGS project CCBQ000000000 data, contig MAT</fullName>
    </submittedName>
</protein>
<evidence type="ECO:0000256" key="2">
    <source>
        <dbReference type="ARBA" id="ARBA00022737"/>
    </source>
</evidence>